<dbReference type="Proteomes" id="UP000246099">
    <property type="component" value="Chromosome"/>
</dbReference>
<sequence>MELIKRNKNNMKSHCWLKYFSTGFSFSNKFYLIDLDVWSLATTVKYTPNPLVCIFYTILIKILLKNNFYQALAENIQAAYPDMVR</sequence>
<keyword evidence="2" id="KW-1185">Reference proteome</keyword>
<protein>
    <submittedName>
        <fullName evidence="1">Uncharacterized protein</fullName>
    </submittedName>
</protein>
<proteinExistence type="predicted"/>
<gene>
    <name evidence="1" type="ORF">DLD77_05600</name>
</gene>
<evidence type="ECO:0000313" key="1">
    <source>
        <dbReference type="EMBL" id="AWO01202.1"/>
    </source>
</evidence>
<evidence type="ECO:0000313" key="2">
    <source>
        <dbReference type="Proteomes" id="UP000246099"/>
    </source>
</evidence>
<accession>A0ABM6WB80</accession>
<organism evidence="1 2">
    <name type="scientific">Chitinophaga alhagiae</name>
    <dbReference type="NCBI Taxonomy" id="2203219"/>
    <lineage>
        <taxon>Bacteria</taxon>
        <taxon>Pseudomonadati</taxon>
        <taxon>Bacteroidota</taxon>
        <taxon>Chitinophagia</taxon>
        <taxon>Chitinophagales</taxon>
        <taxon>Chitinophagaceae</taxon>
        <taxon>Chitinophaga</taxon>
    </lineage>
</organism>
<dbReference type="EMBL" id="CP029600">
    <property type="protein sequence ID" value="AWO01202.1"/>
    <property type="molecule type" value="Genomic_DNA"/>
</dbReference>
<name>A0ABM6WB80_9BACT</name>
<reference evidence="1 2" key="1">
    <citation type="submission" date="2018-05" db="EMBL/GenBank/DDBJ databases">
        <title>Chitinophaga sp. nov., isolated from rhizosphere soil of Alhagi.</title>
        <authorList>
            <person name="Liu Y."/>
        </authorList>
    </citation>
    <scope>NUCLEOTIDE SEQUENCE [LARGE SCALE GENOMIC DNA]</scope>
    <source>
        <strain evidence="1 2">T22</strain>
    </source>
</reference>